<dbReference type="PROSITE" id="PS50850">
    <property type="entry name" value="MFS"/>
    <property type="match status" value="1"/>
</dbReference>
<feature type="transmembrane region" description="Helical" evidence="5">
    <location>
        <begin position="401"/>
        <end position="424"/>
    </location>
</feature>
<keyword evidence="8" id="KW-1185">Reference proteome</keyword>
<evidence type="ECO:0000259" key="6">
    <source>
        <dbReference type="PROSITE" id="PS50850"/>
    </source>
</evidence>
<reference evidence="7" key="1">
    <citation type="submission" date="2023-06" db="EMBL/GenBank/DDBJ databases">
        <title>Multi-omics analyses reveal the molecular pathogenesis toolkit of Lasiodiplodia hormozganensis, a cross-kingdom pathogen.</title>
        <authorList>
            <person name="Felix C."/>
            <person name="Meneses R."/>
            <person name="Goncalves M.F.M."/>
            <person name="Tilleman L."/>
            <person name="Duarte A.S."/>
            <person name="Jorrin-Novo J.V."/>
            <person name="Van De Peer Y."/>
            <person name="Deforce D."/>
            <person name="Van Nieuwerburgh F."/>
            <person name="Esteves A.C."/>
            <person name="Alves A."/>
        </authorList>
    </citation>
    <scope>NUCLEOTIDE SEQUENCE</scope>
    <source>
        <strain evidence="7">CBS 339.90</strain>
    </source>
</reference>
<dbReference type="PANTHER" id="PTHR23507">
    <property type="entry name" value="ZGC:174356"/>
    <property type="match status" value="1"/>
</dbReference>
<feature type="transmembrane region" description="Helical" evidence="5">
    <location>
        <begin position="280"/>
        <end position="302"/>
    </location>
</feature>
<feature type="transmembrane region" description="Helical" evidence="5">
    <location>
        <begin position="212"/>
        <end position="239"/>
    </location>
</feature>
<evidence type="ECO:0000313" key="7">
    <source>
        <dbReference type="EMBL" id="KAK0660703.1"/>
    </source>
</evidence>
<feature type="transmembrane region" description="Helical" evidence="5">
    <location>
        <begin position="251"/>
        <end position="274"/>
    </location>
</feature>
<feature type="transmembrane region" description="Helical" evidence="5">
    <location>
        <begin position="545"/>
        <end position="567"/>
    </location>
</feature>
<feature type="transmembrane region" description="Helical" evidence="5">
    <location>
        <begin position="515"/>
        <end position="538"/>
    </location>
</feature>
<dbReference type="GO" id="GO:0016020">
    <property type="term" value="C:membrane"/>
    <property type="evidence" value="ECO:0007669"/>
    <property type="project" value="UniProtKB-SubCell"/>
</dbReference>
<evidence type="ECO:0000313" key="8">
    <source>
        <dbReference type="Proteomes" id="UP001175001"/>
    </source>
</evidence>
<evidence type="ECO:0000256" key="3">
    <source>
        <dbReference type="ARBA" id="ARBA00022989"/>
    </source>
</evidence>
<protein>
    <submittedName>
        <fullName evidence="7">Membrane protein C14C4.07</fullName>
    </submittedName>
</protein>
<dbReference type="InterPro" id="IPR020846">
    <property type="entry name" value="MFS_dom"/>
</dbReference>
<dbReference type="InterPro" id="IPR011701">
    <property type="entry name" value="MFS"/>
</dbReference>
<dbReference type="Proteomes" id="UP001175001">
    <property type="component" value="Unassembled WGS sequence"/>
</dbReference>
<dbReference type="InterPro" id="IPR036259">
    <property type="entry name" value="MFS_trans_sf"/>
</dbReference>
<proteinExistence type="predicted"/>
<feature type="transmembrane region" description="Helical" evidence="5">
    <location>
        <begin position="183"/>
        <end position="206"/>
    </location>
</feature>
<sequence length="607" mass="64949">MENNAIYTPDTGVARTGPIRQVDREHAGEDQMLVEVGGVDSGLRYRSAEETPLLAGDSRRSSASSRPSAYEDFSAIPWYKRPSIYWMLPMFFLMAIANAGILVPKMNLIITLLCREYFSDKAMQDPNFTTLPVVFGDENPQCRSPEVSAYVAEFTLIGNLLSGILCAITSPKLGALSDRYGRLRIIIISSIGMLLGEVIVLCAASYPDTIPVGWILVSYGVEGLFGSFIAAMAIANSYATDCIPIDRRNVVFGYFHAALFTGIALGPIVSAYIIEALGSIVSIFYIAAGIHVTFILFAGLLIPESLTKDRQMAAREKHALERAARAPSADWINRMRHLNLLEPLKILYPTGEGSSPAVRRNLLVLAGVDTTVFGVHMGAMTVVIIYTNFQFGWTTVETSRLVSLVSGSRVFCLLVLLPIITRLYKGRSNASASRRRRPGTAAAVHEKPSGAEPFDLALIRFAIALDTLGYLGYTLASSGGLFMASGALAAAGGIGSPTLQSSLTKHVPADRTGQLLGAMGLLHALARVVAPTVFNAIYAATVGTFTQLVFVCLTSVFGIAFVAAFFVRPGVGLEEPSAEEVVAGVGVGGGRPFGGEGDEEVEVERGV</sequence>
<evidence type="ECO:0000256" key="4">
    <source>
        <dbReference type="ARBA" id="ARBA00023136"/>
    </source>
</evidence>
<gene>
    <name evidence="7" type="ORF">DIS24_g3070</name>
</gene>
<accession>A0AA39YY73</accession>
<dbReference type="Pfam" id="PF07690">
    <property type="entry name" value="MFS_1"/>
    <property type="match status" value="1"/>
</dbReference>
<comment type="caution">
    <text evidence="7">The sequence shown here is derived from an EMBL/GenBank/DDBJ whole genome shotgun (WGS) entry which is preliminary data.</text>
</comment>
<dbReference type="EMBL" id="JAUJDW010000010">
    <property type="protein sequence ID" value="KAK0660703.1"/>
    <property type="molecule type" value="Genomic_DNA"/>
</dbReference>
<dbReference type="AlphaFoldDB" id="A0AA39YY73"/>
<dbReference type="Gene3D" id="1.20.1250.20">
    <property type="entry name" value="MFS general substrate transporter like domains"/>
    <property type="match status" value="1"/>
</dbReference>
<evidence type="ECO:0000256" key="5">
    <source>
        <dbReference type="SAM" id="Phobius"/>
    </source>
</evidence>
<name>A0AA39YY73_9PEZI</name>
<organism evidence="7 8">
    <name type="scientific">Lasiodiplodia hormozganensis</name>
    <dbReference type="NCBI Taxonomy" id="869390"/>
    <lineage>
        <taxon>Eukaryota</taxon>
        <taxon>Fungi</taxon>
        <taxon>Dikarya</taxon>
        <taxon>Ascomycota</taxon>
        <taxon>Pezizomycotina</taxon>
        <taxon>Dothideomycetes</taxon>
        <taxon>Dothideomycetes incertae sedis</taxon>
        <taxon>Botryosphaeriales</taxon>
        <taxon>Botryosphaeriaceae</taxon>
        <taxon>Lasiodiplodia</taxon>
    </lineage>
</organism>
<feature type="domain" description="Major facilitator superfamily (MFS) profile" evidence="6">
    <location>
        <begin position="93"/>
        <end position="572"/>
    </location>
</feature>
<dbReference type="PANTHER" id="PTHR23507:SF40">
    <property type="entry name" value="TETRACYCLINE-EFFLUX TRANSPORTER"/>
    <property type="match status" value="1"/>
</dbReference>
<feature type="transmembrane region" description="Helical" evidence="5">
    <location>
        <begin position="362"/>
        <end position="389"/>
    </location>
</feature>
<feature type="transmembrane region" description="Helical" evidence="5">
    <location>
        <begin position="470"/>
        <end position="495"/>
    </location>
</feature>
<dbReference type="GO" id="GO:0022857">
    <property type="term" value="F:transmembrane transporter activity"/>
    <property type="evidence" value="ECO:0007669"/>
    <property type="project" value="InterPro"/>
</dbReference>
<dbReference type="SUPFAM" id="SSF103473">
    <property type="entry name" value="MFS general substrate transporter"/>
    <property type="match status" value="1"/>
</dbReference>
<keyword evidence="2 5" id="KW-0812">Transmembrane</keyword>
<comment type="subcellular location">
    <subcellularLocation>
        <location evidence="1">Membrane</location>
        <topology evidence="1">Multi-pass membrane protein</topology>
    </subcellularLocation>
</comment>
<feature type="transmembrane region" description="Helical" evidence="5">
    <location>
        <begin position="84"/>
        <end position="103"/>
    </location>
</feature>
<feature type="transmembrane region" description="Helical" evidence="5">
    <location>
        <begin position="147"/>
        <end position="171"/>
    </location>
</feature>
<keyword evidence="4 5" id="KW-0472">Membrane</keyword>
<evidence type="ECO:0000256" key="2">
    <source>
        <dbReference type="ARBA" id="ARBA00022692"/>
    </source>
</evidence>
<keyword evidence="3 5" id="KW-1133">Transmembrane helix</keyword>
<evidence type="ECO:0000256" key="1">
    <source>
        <dbReference type="ARBA" id="ARBA00004141"/>
    </source>
</evidence>